<dbReference type="RefSeq" id="WP_189165713.1">
    <property type="nucleotide sequence ID" value="NZ_BMNT01000031.1"/>
</dbReference>
<feature type="region of interest" description="Disordered" evidence="1">
    <location>
        <begin position="76"/>
        <end position="125"/>
    </location>
</feature>
<gene>
    <name evidence="2" type="ORF">GCM10007964_52670</name>
</gene>
<accession>A0A917REM3</accession>
<reference evidence="2" key="2">
    <citation type="submission" date="2020-09" db="EMBL/GenBank/DDBJ databases">
        <authorList>
            <person name="Sun Q."/>
            <person name="Ohkuma M."/>
        </authorList>
    </citation>
    <scope>NUCLEOTIDE SEQUENCE</scope>
    <source>
        <strain evidence="2">JCM 13064</strain>
    </source>
</reference>
<evidence type="ECO:0000313" key="2">
    <source>
        <dbReference type="EMBL" id="GGL04032.1"/>
    </source>
</evidence>
<evidence type="ECO:0000256" key="1">
    <source>
        <dbReference type="SAM" id="MobiDB-lite"/>
    </source>
</evidence>
<organism evidence="2 3">
    <name type="scientific">Sphaerisporangium melleum</name>
    <dbReference type="NCBI Taxonomy" id="321316"/>
    <lineage>
        <taxon>Bacteria</taxon>
        <taxon>Bacillati</taxon>
        <taxon>Actinomycetota</taxon>
        <taxon>Actinomycetes</taxon>
        <taxon>Streptosporangiales</taxon>
        <taxon>Streptosporangiaceae</taxon>
        <taxon>Sphaerisporangium</taxon>
    </lineage>
</organism>
<feature type="compositionally biased region" description="Low complexity" evidence="1">
    <location>
        <begin position="80"/>
        <end position="102"/>
    </location>
</feature>
<evidence type="ECO:0000313" key="3">
    <source>
        <dbReference type="Proteomes" id="UP000645217"/>
    </source>
</evidence>
<dbReference type="EMBL" id="BMNT01000031">
    <property type="protein sequence ID" value="GGL04032.1"/>
    <property type="molecule type" value="Genomic_DNA"/>
</dbReference>
<reference evidence="2" key="1">
    <citation type="journal article" date="2014" name="Int. J. Syst. Evol. Microbiol.">
        <title>Complete genome sequence of Corynebacterium casei LMG S-19264T (=DSM 44701T), isolated from a smear-ripened cheese.</title>
        <authorList>
            <consortium name="US DOE Joint Genome Institute (JGI-PGF)"/>
            <person name="Walter F."/>
            <person name="Albersmeier A."/>
            <person name="Kalinowski J."/>
            <person name="Ruckert C."/>
        </authorList>
    </citation>
    <scope>NUCLEOTIDE SEQUENCE</scope>
    <source>
        <strain evidence="2">JCM 13064</strain>
    </source>
</reference>
<sequence length="125" mass="12913">MANEVTESKAAARELAARLPGWAVWYGEHTGRYWAMPKGARGTRTLLAEGATPEELEGAVRELAAAGHVSGVAAQVHETAQGQAHGAAQGQAGAHPQHGAQGVPQAPGAPHTDAEQPRQPVGARY</sequence>
<keyword evidence="3" id="KW-1185">Reference proteome</keyword>
<name>A0A917REM3_9ACTN</name>
<protein>
    <submittedName>
        <fullName evidence="2">Uncharacterized protein</fullName>
    </submittedName>
</protein>
<dbReference type="Proteomes" id="UP000645217">
    <property type="component" value="Unassembled WGS sequence"/>
</dbReference>
<proteinExistence type="predicted"/>
<comment type="caution">
    <text evidence="2">The sequence shown here is derived from an EMBL/GenBank/DDBJ whole genome shotgun (WGS) entry which is preliminary data.</text>
</comment>
<dbReference type="AlphaFoldDB" id="A0A917REM3"/>